<evidence type="ECO:0000256" key="1">
    <source>
        <dbReference type="ARBA" id="ARBA00002219"/>
    </source>
</evidence>
<dbReference type="GO" id="GO:0042806">
    <property type="term" value="F:fucose binding"/>
    <property type="evidence" value="ECO:0007669"/>
    <property type="project" value="UniProtKB-ARBA"/>
</dbReference>
<dbReference type="Gene3D" id="2.60.120.260">
    <property type="entry name" value="Galactose-binding domain-like"/>
    <property type="match status" value="1"/>
</dbReference>
<feature type="domain" description="F5/8 type C" evidence="8">
    <location>
        <begin position="299"/>
        <end position="447"/>
    </location>
</feature>
<comment type="subunit">
    <text evidence="3">Homotrimer.</text>
</comment>
<gene>
    <name evidence="9" type="ORF">TK0001_0521</name>
</gene>
<evidence type="ECO:0000256" key="5">
    <source>
        <dbReference type="ARBA" id="ARBA00022734"/>
    </source>
</evidence>
<dbReference type="EMBL" id="LT962688">
    <property type="protein sequence ID" value="SOR27123.1"/>
    <property type="molecule type" value="Genomic_DNA"/>
</dbReference>
<reference evidence="10" key="1">
    <citation type="submission" date="2017-10" db="EMBL/GenBank/DDBJ databases">
        <authorList>
            <person name="Regsiter A."/>
            <person name="William W."/>
        </authorList>
    </citation>
    <scope>NUCLEOTIDE SEQUENCE [LARGE SCALE GENOMIC DNA]</scope>
</reference>
<dbReference type="GO" id="GO:0046872">
    <property type="term" value="F:metal ion binding"/>
    <property type="evidence" value="ECO:0007669"/>
    <property type="project" value="UniProtKB-KW"/>
</dbReference>
<dbReference type="Pfam" id="PF13704">
    <property type="entry name" value="Glyco_tranf_2_4"/>
    <property type="match status" value="1"/>
</dbReference>
<organism evidence="9 10">
    <name type="scientific">Methylorubrum extorquens</name>
    <name type="common">Methylobacterium dichloromethanicum</name>
    <name type="synonym">Methylobacterium extorquens</name>
    <dbReference type="NCBI Taxonomy" id="408"/>
    <lineage>
        <taxon>Bacteria</taxon>
        <taxon>Pseudomonadati</taxon>
        <taxon>Pseudomonadota</taxon>
        <taxon>Alphaproteobacteria</taxon>
        <taxon>Hyphomicrobiales</taxon>
        <taxon>Methylobacteriaceae</taxon>
        <taxon>Methylorubrum</taxon>
    </lineage>
</organism>
<dbReference type="PROSITE" id="PS50022">
    <property type="entry name" value="FA58C_3"/>
    <property type="match status" value="1"/>
</dbReference>
<dbReference type="InterPro" id="IPR006585">
    <property type="entry name" value="FTP1"/>
</dbReference>
<evidence type="ECO:0000256" key="4">
    <source>
        <dbReference type="ARBA" id="ARBA00022723"/>
    </source>
</evidence>
<comment type="similarity">
    <text evidence="2">Belongs to the fucolectin family.</text>
</comment>
<keyword evidence="7" id="KW-1015">Disulfide bond</keyword>
<keyword evidence="6" id="KW-0106">Calcium</keyword>
<sequence>MYDNVIAACARWETDYIAEWLMFHRSIGFDHVFLYCNDEDPRELYEAVLPFTQGDRPFVTFRHFGILGQQGQMYTHFLRNFKHLSRNYIFLDVDEFILLRNDDTIREFISRFPGGVGAIHLFSVNAGHNGHATRPSGSAIRNYTRRSELPAPFTKCLVRSDAVDDNKIASAVGSGFWHHADCILKDGMFTLDSRGVSMRGYYLNIEENFPERLADPTFAKGVLDTGFIYHIGIKSLADFARRVERGAVGDFFVQEAWTEYHQRGPDFLEEFLRPSNVVEELRLVEMADATLARAFAHQIAAPPIGTNIALGKPATQSSISPWSRFQDLAQDAAGAVSGKPRGLWSHHTDYEEAPWWQVDLGAVIAIREVRIFNRVDAVRSRLRDFKILGSEDGETWTLLHAKDDGTEFGGVDGQMHIWAPPNPAQTRYVRVVRIGAGVLDLDQVEVY</sequence>
<keyword evidence="4" id="KW-0479">Metal-binding</keyword>
<keyword evidence="5" id="KW-0430">Lectin</keyword>
<evidence type="ECO:0000256" key="7">
    <source>
        <dbReference type="ARBA" id="ARBA00023157"/>
    </source>
</evidence>
<dbReference type="SMART" id="SM00607">
    <property type="entry name" value="FTP"/>
    <property type="match status" value="1"/>
</dbReference>
<evidence type="ECO:0000259" key="8">
    <source>
        <dbReference type="PROSITE" id="PS50022"/>
    </source>
</evidence>
<comment type="function">
    <text evidence="1">Acts as a defensive agent. Recognizes blood group fucosylated oligosaccharides including A, B, H and Lewis B-type antigens. Does not recognize Lewis A antigen and has low affinity for monovalent haptens.</text>
</comment>
<dbReference type="Proteomes" id="UP000233769">
    <property type="component" value="Chromosome tk0001"/>
</dbReference>
<dbReference type="GO" id="GO:0010185">
    <property type="term" value="P:regulation of cellular defense response"/>
    <property type="evidence" value="ECO:0007669"/>
    <property type="project" value="UniProtKB-ARBA"/>
</dbReference>
<name>A0A2N9AIH9_METEX</name>
<evidence type="ECO:0000313" key="9">
    <source>
        <dbReference type="EMBL" id="SOR27123.1"/>
    </source>
</evidence>
<evidence type="ECO:0000256" key="2">
    <source>
        <dbReference type="ARBA" id="ARBA00010147"/>
    </source>
</evidence>
<dbReference type="Pfam" id="PF00754">
    <property type="entry name" value="F5_F8_type_C"/>
    <property type="match status" value="1"/>
</dbReference>
<evidence type="ECO:0000256" key="6">
    <source>
        <dbReference type="ARBA" id="ARBA00022837"/>
    </source>
</evidence>
<proteinExistence type="inferred from homology"/>
<dbReference type="SUPFAM" id="SSF49785">
    <property type="entry name" value="Galactose-binding domain-like"/>
    <property type="match status" value="1"/>
</dbReference>
<dbReference type="InterPro" id="IPR008979">
    <property type="entry name" value="Galactose-bd-like_sf"/>
</dbReference>
<protein>
    <recommendedName>
        <fullName evidence="8">F5/8 type C domain-containing protein</fullName>
    </recommendedName>
</protein>
<accession>A0A2N9AIH9</accession>
<dbReference type="AlphaFoldDB" id="A0A2N9AIH9"/>
<evidence type="ECO:0000256" key="3">
    <source>
        <dbReference type="ARBA" id="ARBA00011233"/>
    </source>
</evidence>
<dbReference type="PANTHER" id="PTHR45713:SF6">
    <property type="entry name" value="F5_8 TYPE C DOMAIN-CONTAINING PROTEIN"/>
    <property type="match status" value="1"/>
</dbReference>
<evidence type="ECO:0000313" key="10">
    <source>
        <dbReference type="Proteomes" id="UP000233769"/>
    </source>
</evidence>
<dbReference type="PANTHER" id="PTHR45713">
    <property type="entry name" value="FTP DOMAIN-CONTAINING PROTEIN"/>
    <property type="match status" value="1"/>
</dbReference>
<dbReference type="InterPro" id="IPR000421">
    <property type="entry name" value="FA58C"/>
</dbReference>
<dbReference type="InterPro" id="IPR051941">
    <property type="entry name" value="BG_Antigen-Binding_Lectin"/>
</dbReference>